<gene>
    <name evidence="2" type="ORF">ADINL_2099</name>
</gene>
<dbReference type="SMART" id="SM00882">
    <property type="entry name" value="CoA_trans"/>
    <property type="match status" value="1"/>
</dbReference>
<evidence type="ECO:0000313" key="3">
    <source>
        <dbReference type="Proteomes" id="UP000027318"/>
    </source>
</evidence>
<proteinExistence type="predicted"/>
<dbReference type="GO" id="GO:0008775">
    <property type="term" value="F:acetate CoA-transferase activity"/>
    <property type="evidence" value="ECO:0007669"/>
    <property type="project" value="UniProtKB-EC"/>
</dbReference>
<accession>A0A063Y1G8</accession>
<keyword evidence="3" id="KW-1185">Reference proteome</keyword>
<dbReference type="InterPro" id="IPR037171">
    <property type="entry name" value="NagB/RpiA_transferase-like"/>
</dbReference>
<keyword evidence="1 2" id="KW-0808">Transferase</keyword>
<dbReference type="NCBIfam" id="TIGR02429">
    <property type="entry name" value="pcaI_scoA_fam"/>
    <property type="match status" value="1"/>
</dbReference>
<sequence length="231" mass="25202">MNKIKKIEDAIAAIPSGAVIMIGGFGSPGTPFSLIDELLRQGQRQLTLIKNDANEAGIGISKLIEQGQVERLITTHIGLNKTAIEWMNAGRLQVEFHPQGMLAEKIRTAGAGSFGFLTDIGLDTEITRPEQLLNWQGQQYKVEMALKADVALLHAARADRFGNLVYDGSAMNFNPLMAMAADQVIVETPECLDPGALPPNQIHTACAFVDHLVVLPRLTSEYAVMEHHVKH</sequence>
<name>A0A063Y1G8_9GAMM</name>
<dbReference type="STRING" id="267850.ADINL_2099"/>
<protein>
    <submittedName>
        <fullName evidence="2">Acetyl-CoA:acetoacetyl-CoA transferase, alpha subunit</fullName>
        <ecNumber evidence="2">2.8.3.8</ecNumber>
    </submittedName>
</protein>
<dbReference type="Gene3D" id="3.40.1080.10">
    <property type="entry name" value="Glutaconate Coenzyme A-transferase"/>
    <property type="match status" value="1"/>
</dbReference>
<evidence type="ECO:0000256" key="1">
    <source>
        <dbReference type="ARBA" id="ARBA00022679"/>
    </source>
</evidence>
<dbReference type="PANTHER" id="PTHR13707">
    <property type="entry name" value="KETOACID-COENZYME A TRANSFERASE"/>
    <property type="match status" value="1"/>
</dbReference>
<dbReference type="EMBL" id="JMSZ01000032">
    <property type="protein sequence ID" value="KDE38970.1"/>
    <property type="molecule type" value="Genomic_DNA"/>
</dbReference>
<dbReference type="AlphaFoldDB" id="A0A063Y1G8"/>
<dbReference type="Proteomes" id="UP000027318">
    <property type="component" value="Unassembled WGS sequence"/>
</dbReference>
<dbReference type="SUPFAM" id="SSF100950">
    <property type="entry name" value="NagB/RpiA/CoA transferase-like"/>
    <property type="match status" value="1"/>
</dbReference>
<dbReference type="PANTHER" id="PTHR13707:SF60">
    <property type="entry name" value="ACETATE COA-TRANSFERASE SUBUNIT ALPHA"/>
    <property type="match status" value="1"/>
</dbReference>
<organism evidence="2 3">
    <name type="scientific">Nitrincola lacisaponensis</name>
    <dbReference type="NCBI Taxonomy" id="267850"/>
    <lineage>
        <taxon>Bacteria</taxon>
        <taxon>Pseudomonadati</taxon>
        <taxon>Pseudomonadota</taxon>
        <taxon>Gammaproteobacteria</taxon>
        <taxon>Oceanospirillales</taxon>
        <taxon>Oceanospirillaceae</taxon>
        <taxon>Nitrincola</taxon>
    </lineage>
</organism>
<dbReference type="InterPro" id="IPR012792">
    <property type="entry name" value="3-oxoacid_CoA-transf_A"/>
</dbReference>
<dbReference type="PATRIC" id="fig|267850.7.peg.2067"/>
<dbReference type="Pfam" id="PF01144">
    <property type="entry name" value="CoA_trans"/>
    <property type="match status" value="1"/>
</dbReference>
<evidence type="ECO:0000313" key="2">
    <source>
        <dbReference type="EMBL" id="KDE38970.1"/>
    </source>
</evidence>
<reference evidence="2 3" key="1">
    <citation type="journal article" date="2005" name="Int. J. Syst. Evol. Microbiol.">
        <title>Nitrincola lacisaponensis gen. nov., sp. nov., a novel alkaliphilic bacterium isolated from an alkaline, saline lake.</title>
        <authorList>
            <person name="Dimitriu P.A."/>
            <person name="Shukla S.K."/>
            <person name="Conradt J."/>
            <person name="Marquez M.C."/>
            <person name="Ventosa A."/>
            <person name="Maglia A."/>
            <person name="Peyton B.M."/>
            <person name="Pinkart H.C."/>
            <person name="Mormile M.R."/>
        </authorList>
    </citation>
    <scope>NUCLEOTIDE SEQUENCE [LARGE SCALE GENOMIC DNA]</scope>
    <source>
        <strain evidence="2 3">4CA</strain>
    </source>
</reference>
<dbReference type="InterPro" id="IPR004165">
    <property type="entry name" value="CoA_trans_fam_I"/>
</dbReference>
<dbReference type="EC" id="2.8.3.8" evidence="2"/>
<comment type="caution">
    <text evidence="2">The sequence shown here is derived from an EMBL/GenBank/DDBJ whole genome shotgun (WGS) entry which is preliminary data.</text>
</comment>